<dbReference type="PANTHER" id="PTHR23426">
    <property type="entry name" value="FERREDOXIN/ADRENODOXIN"/>
    <property type="match status" value="1"/>
</dbReference>
<dbReference type="RefSeq" id="WP_386735293.1">
    <property type="nucleotide sequence ID" value="NZ_JBHRXI010000010.1"/>
</dbReference>
<keyword evidence="3" id="KW-0479">Metal-binding</keyword>
<dbReference type="Proteomes" id="UP001595629">
    <property type="component" value="Unassembled WGS sequence"/>
</dbReference>
<evidence type="ECO:0000256" key="1">
    <source>
        <dbReference type="ARBA" id="ARBA00010914"/>
    </source>
</evidence>
<dbReference type="SUPFAM" id="SSF54292">
    <property type="entry name" value="2Fe-2S ferredoxin-like"/>
    <property type="match status" value="1"/>
</dbReference>
<dbReference type="InterPro" id="IPR036010">
    <property type="entry name" value="2Fe-2S_ferredoxin-like_sf"/>
</dbReference>
<dbReference type="PRINTS" id="PR00355">
    <property type="entry name" value="ADRENODOXIN"/>
</dbReference>
<protein>
    <submittedName>
        <fullName evidence="8">2Fe-2S iron-sulfur cluster-binding protein</fullName>
    </submittedName>
</protein>
<evidence type="ECO:0000256" key="3">
    <source>
        <dbReference type="ARBA" id="ARBA00022723"/>
    </source>
</evidence>
<dbReference type="InterPro" id="IPR001041">
    <property type="entry name" value="2Fe-2S_ferredoxin-type"/>
</dbReference>
<evidence type="ECO:0000256" key="2">
    <source>
        <dbReference type="ARBA" id="ARBA00022714"/>
    </source>
</evidence>
<dbReference type="Pfam" id="PF00111">
    <property type="entry name" value="Fer2"/>
    <property type="match status" value="1"/>
</dbReference>
<dbReference type="InterPro" id="IPR012675">
    <property type="entry name" value="Beta-grasp_dom_sf"/>
</dbReference>
<dbReference type="InterPro" id="IPR001055">
    <property type="entry name" value="Adrenodoxin-like"/>
</dbReference>
<sequence length="104" mass="11029">MNVTWTLPDGETRAAAIEPGISLMEAAVANDIPGVIGECGGCLSCATCHVYVDDAWIDKTGTPEEFEDAMLDVAAAERRATSRLSCQIEARPELDGLVLHVPEA</sequence>
<evidence type="ECO:0000256" key="4">
    <source>
        <dbReference type="ARBA" id="ARBA00023004"/>
    </source>
</evidence>
<keyword evidence="4" id="KW-0408">Iron</keyword>
<comment type="cofactor">
    <cofactor evidence="6">
        <name>[2Fe-2S] cluster</name>
        <dbReference type="ChEBI" id="CHEBI:190135"/>
    </cofactor>
</comment>
<keyword evidence="9" id="KW-1185">Reference proteome</keyword>
<evidence type="ECO:0000259" key="7">
    <source>
        <dbReference type="PROSITE" id="PS51085"/>
    </source>
</evidence>
<keyword evidence="2" id="KW-0001">2Fe-2S</keyword>
<accession>A0ABV7TFT2</accession>
<organism evidence="8 9">
    <name type="scientific">Lutimaribacter marinistellae</name>
    <dbReference type="NCBI Taxonomy" id="1820329"/>
    <lineage>
        <taxon>Bacteria</taxon>
        <taxon>Pseudomonadati</taxon>
        <taxon>Pseudomonadota</taxon>
        <taxon>Alphaproteobacteria</taxon>
        <taxon>Rhodobacterales</taxon>
        <taxon>Roseobacteraceae</taxon>
        <taxon>Lutimaribacter</taxon>
    </lineage>
</organism>
<feature type="domain" description="2Fe-2S ferredoxin-type" evidence="7">
    <location>
        <begin position="1"/>
        <end position="104"/>
    </location>
</feature>
<dbReference type="CDD" id="cd00207">
    <property type="entry name" value="fer2"/>
    <property type="match status" value="1"/>
</dbReference>
<evidence type="ECO:0000256" key="5">
    <source>
        <dbReference type="ARBA" id="ARBA00023014"/>
    </source>
</evidence>
<dbReference type="EMBL" id="JBHRXI010000010">
    <property type="protein sequence ID" value="MFC3614103.1"/>
    <property type="molecule type" value="Genomic_DNA"/>
</dbReference>
<proteinExistence type="inferred from homology"/>
<dbReference type="PANTHER" id="PTHR23426:SF65">
    <property type="entry name" value="FERREDOXIN-2, MITOCHONDRIAL"/>
    <property type="match status" value="1"/>
</dbReference>
<dbReference type="PROSITE" id="PS51085">
    <property type="entry name" value="2FE2S_FER_2"/>
    <property type="match status" value="1"/>
</dbReference>
<evidence type="ECO:0000313" key="9">
    <source>
        <dbReference type="Proteomes" id="UP001595629"/>
    </source>
</evidence>
<reference evidence="9" key="1">
    <citation type="journal article" date="2019" name="Int. J. Syst. Evol. Microbiol.">
        <title>The Global Catalogue of Microorganisms (GCM) 10K type strain sequencing project: providing services to taxonomists for standard genome sequencing and annotation.</title>
        <authorList>
            <consortium name="The Broad Institute Genomics Platform"/>
            <consortium name="The Broad Institute Genome Sequencing Center for Infectious Disease"/>
            <person name="Wu L."/>
            <person name="Ma J."/>
        </authorList>
    </citation>
    <scope>NUCLEOTIDE SEQUENCE [LARGE SCALE GENOMIC DNA]</scope>
    <source>
        <strain evidence="9">KCTC 42911</strain>
    </source>
</reference>
<dbReference type="Gene3D" id="3.10.20.30">
    <property type="match status" value="1"/>
</dbReference>
<comment type="similarity">
    <text evidence="1">Belongs to the adrenodoxin/putidaredoxin family.</text>
</comment>
<keyword evidence="5" id="KW-0411">Iron-sulfur</keyword>
<gene>
    <name evidence="8" type="ORF">ACFORG_10060</name>
</gene>
<evidence type="ECO:0000256" key="6">
    <source>
        <dbReference type="ARBA" id="ARBA00034078"/>
    </source>
</evidence>
<comment type="caution">
    <text evidence="8">The sequence shown here is derived from an EMBL/GenBank/DDBJ whole genome shotgun (WGS) entry which is preliminary data.</text>
</comment>
<evidence type="ECO:0000313" key="8">
    <source>
        <dbReference type="EMBL" id="MFC3614103.1"/>
    </source>
</evidence>
<name>A0ABV7TFT2_9RHOB</name>